<evidence type="ECO:0000313" key="4">
    <source>
        <dbReference type="Proteomes" id="UP000471152"/>
    </source>
</evidence>
<protein>
    <recommendedName>
        <fullName evidence="5">Teichuronopeptide biosynthesis TupA-like protein</fullName>
    </recommendedName>
</protein>
<proteinExistence type="predicted"/>
<comment type="caution">
    <text evidence="2">The sequence shown here is derived from an EMBL/GenBank/DDBJ whole genome shotgun (WGS) entry which is preliminary data.</text>
</comment>
<dbReference type="Proteomes" id="UP000468828">
    <property type="component" value="Unassembled WGS sequence"/>
</dbReference>
<evidence type="ECO:0000313" key="1">
    <source>
        <dbReference type="EMBL" id="NEK94515.1"/>
    </source>
</evidence>
<reference evidence="1 3" key="1">
    <citation type="submission" date="2020-01" db="EMBL/GenBank/DDBJ databases">
        <title>the WGS Modestobacter muralis CPCC 204518.</title>
        <authorList>
            <person name="Jiang Z."/>
        </authorList>
    </citation>
    <scope>NUCLEOTIDE SEQUENCE [LARGE SCALE GENOMIC DNA]</scope>
    <source>
        <strain evidence="1 3">DSM 100205</strain>
    </source>
</reference>
<sequence length="292" mass="32482">MRPIAASLPDAVLVRLPLRAKRAVLYRRAHGRWPGRPPRTFTEKVNWRVVHDRRPLIGQLGDKLAMKAYAAEVVPAVQVPRVLWTGTDLATLADAALPERWVLKSNHGTMRVHIGTGTPDVGELRRLTAGWLDEPLFRDRGEWVYSQARRLLLVEEFIGADGAVPADHKFLVFGGRVRLVQVDTGRFGSHQRRLYGPDWRPVTVTETVAAGPVTAPPAGLAEMTKVAEALGAAFDFVRVDLFDVDGEVWFGELTPYPGGGLDAFDPVLDEQLGRWWRLPARSAVRARQQGVR</sequence>
<keyword evidence="3" id="KW-1185">Reference proteome</keyword>
<name>A0A6P0H8C8_9ACTN</name>
<reference evidence="2 4" key="2">
    <citation type="submission" date="2020-02" db="EMBL/GenBank/DDBJ databases">
        <title>The WGS of Modestobacter muralis DSM 100205.</title>
        <authorList>
            <person name="Jiang Z."/>
        </authorList>
    </citation>
    <scope>NUCLEOTIDE SEQUENCE [LARGE SCALE GENOMIC DNA]</scope>
    <source>
        <strain evidence="2 4">DSM 100205</strain>
    </source>
</reference>
<dbReference type="Pfam" id="PF14305">
    <property type="entry name" value="ATPgrasp_TupA"/>
    <property type="match status" value="1"/>
</dbReference>
<accession>A0A6P0H8C8</accession>
<dbReference type="SUPFAM" id="SSF56059">
    <property type="entry name" value="Glutathione synthetase ATP-binding domain-like"/>
    <property type="match status" value="1"/>
</dbReference>
<dbReference type="RefSeq" id="WP_163611094.1">
    <property type="nucleotide sequence ID" value="NZ_JAAGWB010000026.1"/>
</dbReference>
<dbReference type="EMBL" id="JAAGWH010000024">
    <property type="protein sequence ID" value="NEK94515.1"/>
    <property type="molecule type" value="Genomic_DNA"/>
</dbReference>
<evidence type="ECO:0000313" key="3">
    <source>
        <dbReference type="Proteomes" id="UP000468828"/>
    </source>
</evidence>
<organism evidence="2 4">
    <name type="scientific">Modestobacter muralis</name>
    <dbReference type="NCBI Taxonomy" id="1608614"/>
    <lineage>
        <taxon>Bacteria</taxon>
        <taxon>Bacillati</taxon>
        <taxon>Actinomycetota</taxon>
        <taxon>Actinomycetes</taxon>
        <taxon>Geodermatophilales</taxon>
        <taxon>Geodermatophilaceae</taxon>
        <taxon>Modestobacter</taxon>
    </lineage>
</organism>
<dbReference type="AlphaFoldDB" id="A0A6P0H8C8"/>
<evidence type="ECO:0000313" key="2">
    <source>
        <dbReference type="EMBL" id="NEN51403.1"/>
    </source>
</evidence>
<evidence type="ECO:0008006" key="5">
    <source>
        <dbReference type="Google" id="ProtNLM"/>
    </source>
</evidence>
<dbReference type="Proteomes" id="UP000471152">
    <property type="component" value="Unassembled WGS sequence"/>
</dbReference>
<dbReference type="EMBL" id="JAAGWB010000026">
    <property type="protein sequence ID" value="NEN51403.1"/>
    <property type="molecule type" value="Genomic_DNA"/>
</dbReference>
<dbReference type="InterPro" id="IPR029465">
    <property type="entry name" value="ATPgrasp_TupA"/>
</dbReference>
<gene>
    <name evidence="2" type="ORF">G3R41_10725</name>
    <name evidence="1" type="ORF">GCU67_10070</name>
</gene>